<evidence type="ECO:0000313" key="1">
    <source>
        <dbReference type="EMBL" id="KRM37701.1"/>
    </source>
</evidence>
<organism evidence="1 2">
    <name type="scientific">Lactobacillus hamsteri DSM 5661 = JCM 6256</name>
    <dbReference type="NCBI Taxonomy" id="1423754"/>
    <lineage>
        <taxon>Bacteria</taxon>
        <taxon>Bacillati</taxon>
        <taxon>Bacillota</taxon>
        <taxon>Bacilli</taxon>
        <taxon>Lactobacillales</taxon>
        <taxon>Lactobacillaceae</taxon>
        <taxon>Lactobacillus</taxon>
    </lineage>
</organism>
<dbReference type="Proteomes" id="UP000051223">
    <property type="component" value="Unassembled WGS sequence"/>
</dbReference>
<accession>A0A0R1Y7B8</accession>
<dbReference type="SUPFAM" id="SSF143011">
    <property type="entry name" value="RelE-like"/>
    <property type="match status" value="1"/>
</dbReference>
<keyword evidence="2" id="KW-1185">Reference proteome</keyword>
<dbReference type="PATRIC" id="fig|1423754.3.peg.85"/>
<evidence type="ECO:0000313" key="2">
    <source>
        <dbReference type="Proteomes" id="UP000051223"/>
    </source>
</evidence>
<dbReference type="InterPro" id="IPR035093">
    <property type="entry name" value="RelE/ParE_toxin_dom_sf"/>
</dbReference>
<proteinExistence type="predicted"/>
<dbReference type="OrthoDB" id="2327217at2"/>
<dbReference type="AlphaFoldDB" id="A0A0R1Y7B8"/>
<comment type="caution">
    <text evidence="1">The sequence shown here is derived from an EMBL/GenBank/DDBJ whole genome shotgun (WGS) entry which is preliminary data.</text>
</comment>
<reference evidence="1 2" key="1">
    <citation type="journal article" date="2015" name="Genome Announc.">
        <title>Expanding the biotechnology potential of lactobacilli through comparative genomics of 213 strains and associated genera.</title>
        <authorList>
            <person name="Sun Z."/>
            <person name="Harris H.M."/>
            <person name="McCann A."/>
            <person name="Guo C."/>
            <person name="Argimon S."/>
            <person name="Zhang W."/>
            <person name="Yang X."/>
            <person name="Jeffery I.B."/>
            <person name="Cooney J.C."/>
            <person name="Kagawa T.F."/>
            <person name="Liu W."/>
            <person name="Song Y."/>
            <person name="Salvetti E."/>
            <person name="Wrobel A."/>
            <person name="Rasinkangas P."/>
            <person name="Parkhill J."/>
            <person name="Rea M.C."/>
            <person name="O'Sullivan O."/>
            <person name="Ritari J."/>
            <person name="Douillard F.P."/>
            <person name="Paul Ross R."/>
            <person name="Yang R."/>
            <person name="Briner A.E."/>
            <person name="Felis G.E."/>
            <person name="de Vos W.M."/>
            <person name="Barrangou R."/>
            <person name="Klaenhammer T.R."/>
            <person name="Caufield P.W."/>
            <person name="Cui Y."/>
            <person name="Zhang H."/>
            <person name="O'Toole P.W."/>
        </authorList>
    </citation>
    <scope>NUCLEOTIDE SEQUENCE [LARGE SCALE GENOMIC DNA]</scope>
    <source>
        <strain evidence="1 2">DSM 5661</strain>
    </source>
</reference>
<dbReference type="Gene3D" id="3.30.2310.20">
    <property type="entry name" value="RelE-like"/>
    <property type="match status" value="1"/>
</dbReference>
<name>A0A0R1Y7B8_9LACO</name>
<dbReference type="InterPro" id="IPR004386">
    <property type="entry name" value="Toxin_YafQ-like"/>
</dbReference>
<sequence length="79" mass="9755">MMAYRIKITHRFWKSADFLKEKYSKDEYKEIMNEIEESIIVLRNKGRLPEEYDDHILRRSPFVGQHEYHVYDDDVLVIY</sequence>
<protein>
    <submittedName>
        <fullName evidence="1">Uncharacterized protein</fullName>
    </submittedName>
</protein>
<gene>
    <name evidence="1" type="ORF">FC39_GL000083</name>
</gene>
<dbReference type="EMBL" id="AZGI01000069">
    <property type="protein sequence ID" value="KRM37701.1"/>
    <property type="molecule type" value="Genomic_DNA"/>
</dbReference>
<dbReference type="Pfam" id="PF15738">
    <property type="entry name" value="YafQ_toxin"/>
    <property type="match status" value="1"/>
</dbReference>